<protein>
    <submittedName>
        <fullName evidence="1">Uncharacterized protein</fullName>
    </submittedName>
</protein>
<gene>
    <name evidence="1" type="ORF">OLEA9_A071870</name>
</gene>
<reference evidence="1 2" key="1">
    <citation type="submission" date="2019-12" db="EMBL/GenBank/DDBJ databases">
        <authorList>
            <person name="Alioto T."/>
            <person name="Alioto T."/>
            <person name="Gomez Garrido J."/>
        </authorList>
    </citation>
    <scope>NUCLEOTIDE SEQUENCE [LARGE SCALE GENOMIC DNA]</scope>
</reference>
<dbReference type="Gramene" id="OE9A071870T1">
    <property type="protein sequence ID" value="OE9A071870C1"/>
    <property type="gene ID" value="OE9A071870"/>
</dbReference>
<dbReference type="Proteomes" id="UP000594638">
    <property type="component" value="Unassembled WGS sequence"/>
</dbReference>
<dbReference type="AlphaFoldDB" id="A0A8S0SME8"/>
<evidence type="ECO:0000313" key="2">
    <source>
        <dbReference type="Proteomes" id="UP000594638"/>
    </source>
</evidence>
<sequence>MRHRREGRAIHRVIMNHRSNGWKPASTFYLINVSLPEVGVLWRINQVAFLFDVDIAWTENARSRVIGGSTSSYPLGVSHLRIRAHRRGPSPTPRVTNGVEHSVCFLVHLQPRLLRATSGETGSFWARRCRRNGYAAQGTEMEITKHEIRAPNE</sequence>
<dbReference type="EMBL" id="CACTIH010005467">
    <property type="protein sequence ID" value="CAA2994107.1"/>
    <property type="molecule type" value="Genomic_DNA"/>
</dbReference>
<accession>A0A8S0SME8</accession>
<keyword evidence="2" id="KW-1185">Reference proteome</keyword>
<organism evidence="1 2">
    <name type="scientific">Olea europaea subsp. europaea</name>
    <dbReference type="NCBI Taxonomy" id="158383"/>
    <lineage>
        <taxon>Eukaryota</taxon>
        <taxon>Viridiplantae</taxon>
        <taxon>Streptophyta</taxon>
        <taxon>Embryophyta</taxon>
        <taxon>Tracheophyta</taxon>
        <taxon>Spermatophyta</taxon>
        <taxon>Magnoliopsida</taxon>
        <taxon>eudicotyledons</taxon>
        <taxon>Gunneridae</taxon>
        <taxon>Pentapetalae</taxon>
        <taxon>asterids</taxon>
        <taxon>lamiids</taxon>
        <taxon>Lamiales</taxon>
        <taxon>Oleaceae</taxon>
        <taxon>Oleeae</taxon>
        <taxon>Olea</taxon>
    </lineage>
</organism>
<comment type="caution">
    <text evidence="1">The sequence shown here is derived from an EMBL/GenBank/DDBJ whole genome shotgun (WGS) entry which is preliminary data.</text>
</comment>
<proteinExistence type="predicted"/>
<evidence type="ECO:0000313" key="1">
    <source>
        <dbReference type="EMBL" id="CAA2994107.1"/>
    </source>
</evidence>
<name>A0A8S0SME8_OLEEU</name>